<name>A0ACC3MPN5_9PEZI</name>
<reference evidence="1" key="1">
    <citation type="submission" date="2023-07" db="EMBL/GenBank/DDBJ databases">
        <title>Black Yeasts Isolated from many extreme environments.</title>
        <authorList>
            <person name="Coleine C."/>
            <person name="Stajich J.E."/>
            <person name="Selbmann L."/>
        </authorList>
    </citation>
    <scope>NUCLEOTIDE SEQUENCE</scope>
    <source>
        <strain evidence="1">CCFEE 5714</strain>
    </source>
</reference>
<accession>A0ACC3MPN5</accession>
<keyword evidence="2" id="KW-1185">Reference proteome</keyword>
<dbReference type="EMBL" id="JAUTXU010000191">
    <property type="protein sequence ID" value="KAK3699965.1"/>
    <property type="molecule type" value="Genomic_DNA"/>
</dbReference>
<gene>
    <name evidence="1" type="ORF">LTR37_016209</name>
</gene>
<evidence type="ECO:0000313" key="2">
    <source>
        <dbReference type="Proteomes" id="UP001281147"/>
    </source>
</evidence>
<sequence length="516" mass="56772">MAPHFLPDDHDQNSSPDIVHSPAPQQNGSVRSNPQGESLLQACGDDEVHDLVCVGFGPASLAIAVALHDALENGGPTVPSHKPKVCLLERQSRFAWHAGMLLPGTKMQITFIKDLATLRNPRSEFTFLNYLHRQGRLVSFTNLGTFLPQRIEYEDYMRWCANHFSDVVDYDQAVEAVDVGQTNEKTGAVEYFAVKSWNRSTGERLVRRAKHVVIAVGGKPNIPKCLRADHPRVIHSSQFATSISNIFPDGTRPRSVAVVGAGQSAAEIFHSIPFRFPGAKAYLLVRGAALRPSDDSPFVNEIFDPERVDDVYYQSPKTRGDGLRLDRGTNYGVVRLELLDEIYSALYSYRIQYGSEEEWPQRILTHRTVNGMSDEAVGSESVVRLHVQNGLGISEADKEPKDETLDVDLVVVASGYQRDAHKQMLQGLSHLLPSHGDNAKEIEVGRDYGVKFRKGAVQSDAGIWLQGCNESTHGLSDTLLSILATRGGEMVESIFGSSSMATSSGNPDLQKAGYAF</sequence>
<comment type="caution">
    <text evidence="1">The sequence shown here is derived from an EMBL/GenBank/DDBJ whole genome shotgun (WGS) entry which is preliminary data.</text>
</comment>
<proteinExistence type="predicted"/>
<protein>
    <submittedName>
        <fullName evidence="1">Uncharacterized protein</fullName>
    </submittedName>
</protein>
<evidence type="ECO:0000313" key="1">
    <source>
        <dbReference type="EMBL" id="KAK3699965.1"/>
    </source>
</evidence>
<organism evidence="1 2">
    <name type="scientific">Vermiconidia calcicola</name>
    <dbReference type="NCBI Taxonomy" id="1690605"/>
    <lineage>
        <taxon>Eukaryota</taxon>
        <taxon>Fungi</taxon>
        <taxon>Dikarya</taxon>
        <taxon>Ascomycota</taxon>
        <taxon>Pezizomycotina</taxon>
        <taxon>Dothideomycetes</taxon>
        <taxon>Dothideomycetidae</taxon>
        <taxon>Mycosphaerellales</taxon>
        <taxon>Extremaceae</taxon>
        <taxon>Vermiconidia</taxon>
    </lineage>
</organism>
<dbReference type="Proteomes" id="UP001281147">
    <property type="component" value="Unassembled WGS sequence"/>
</dbReference>